<gene>
    <name evidence="1" type="ORF">HNQ97_000575</name>
</gene>
<sequence length="68" mass="7395">MNRMDAYRAHLYADEISKSLLMAYALNGHADPLTVAHHVATAEAKLDKLAAALGYRVEKITSPVKEAA</sequence>
<comment type="caution">
    <text evidence="1">The sequence shown here is derived from an EMBL/GenBank/DDBJ whole genome shotgun (WGS) entry which is preliminary data.</text>
</comment>
<dbReference type="Proteomes" id="UP000587524">
    <property type="component" value="Unassembled WGS sequence"/>
</dbReference>
<evidence type="ECO:0000313" key="1">
    <source>
        <dbReference type="EMBL" id="MBA9018589.1"/>
    </source>
</evidence>
<evidence type="ECO:0000313" key="2">
    <source>
        <dbReference type="Proteomes" id="UP000587524"/>
    </source>
</evidence>
<dbReference type="RefSeq" id="WP_182573436.1">
    <property type="nucleotide sequence ID" value="NZ_JACJHY010000002.1"/>
</dbReference>
<proteinExistence type="predicted"/>
<organism evidence="1 2">
    <name type="scientific">Aminobacter ciceronei</name>
    <dbReference type="NCBI Taxonomy" id="150723"/>
    <lineage>
        <taxon>Bacteria</taxon>
        <taxon>Pseudomonadati</taxon>
        <taxon>Pseudomonadota</taxon>
        <taxon>Alphaproteobacteria</taxon>
        <taxon>Hyphomicrobiales</taxon>
        <taxon>Phyllobacteriaceae</taxon>
        <taxon>Aminobacter</taxon>
    </lineage>
</organism>
<keyword evidence="2" id="KW-1185">Reference proteome</keyword>
<name>A0ABR6C0U5_9HYPH</name>
<reference evidence="1 2" key="1">
    <citation type="submission" date="2020-08" db="EMBL/GenBank/DDBJ databases">
        <title>Genomic Encyclopedia of Type Strains, Phase IV (KMG-IV): sequencing the most valuable type-strain genomes for metagenomic binning, comparative biology and taxonomic classification.</title>
        <authorList>
            <person name="Goeker M."/>
        </authorList>
    </citation>
    <scope>NUCLEOTIDE SEQUENCE [LARGE SCALE GENOMIC DNA]</scope>
    <source>
        <strain evidence="1 2">DSM 17455</strain>
    </source>
</reference>
<protein>
    <submittedName>
        <fullName evidence="1">Uncharacterized protein</fullName>
    </submittedName>
</protein>
<accession>A0ABR6C0U5</accession>
<dbReference type="EMBL" id="JACJHZ010000002">
    <property type="protein sequence ID" value="MBA9018589.1"/>
    <property type="molecule type" value="Genomic_DNA"/>
</dbReference>